<proteinExistence type="predicted"/>
<dbReference type="AlphaFoldDB" id="A0A699GUA4"/>
<name>A0A699GUA4_TANCI</name>
<dbReference type="EMBL" id="BKCJ010055619">
    <property type="protein sequence ID" value="GEW37108.1"/>
    <property type="molecule type" value="Genomic_DNA"/>
</dbReference>
<evidence type="ECO:0000313" key="1">
    <source>
        <dbReference type="EMBL" id="GEW37108.1"/>
    </source>
</evidence>
<comment type="caution">
    <text evidence="1">The sequence shown here is derived from an EMBL/GenBank/DDBJ whole genome shotgun (WGS) entry which is preliminary data.</text>
</comment>
<accession>A0A699GUA4</accession>
<organism evidence="1">
    <name type="scientific">Tanacetum cinerariifolium</name>
    <name type="common">Dalmatian daisy</name>
    <name type="synonym">Chrysanthemum cinerariifolium</name>
    <dbReference type="NCBI Taxonomy" id="118510"/>
    <lineage>
        <taxon>Eukaryota</taxon>
        <taxon>Viridiplantae</taxon>
        <taxon>Streptophyta</taxon>
        <taxon>Embryophyta</taxon>
        <taxon>Tracheophyta</taxon>
        <taxon>Spermatophyta</taxon>
        <taxon>Magnoliopsida</taxon>
        <taxon>eudicotyledons</taxon>
        <taxon>Gunneridae</taxon>
        <taxon>Pentapetalae</taxon>
        <taxon>asterids</taxon>
        <taxon>campanulids</taxon>
        <taxon>Asterales</taxon>
        <taxon>Asteraceae</taxon>
        <taxon>Asteroideae</taxon>
        <taxon>Anthemideae</taxon>
        <taxon>Anthemidinae</taxon>
        <taxon>Tanacetum</taxon>
    </lineage>
</organism>
<sequence>MTASMVGDSNLEKTLSAKIVNKMSPSSANKKKVPSLFYSEDNSDEDVEVEVEIKDKEDNSTVKRMSRYSLGYLDFSDHLRGEVDVGELHSRMAIWIVLMEWLKPNMALKILTYLDYSAELIRVTAVSR</sequence>
<gene>
    <name evidence="1" type="ORF">Tci_209084</name>
</gene>
<protein>
    <submittedName>
        <fullName evidence="1">Uncharacterized protein</fullName>
    </submittedName>
</protein>
<reference evidence="1" key="1">
    <citation type="journal article" date="2019" name="Sci. Rep.">
        <title>Draft genome of Tanacetum cinerariifolium, the natural source of mosquito coil.</title>
        <authorList>
            <person name="Yamashiro T."/>
            <person name="Shiraishi A."/>
            <person name="Satake H."/>
            <person name="Nakayama K."/>
        </authorList>
    </citation>
    <scope>NUCLEOTIDE SEQUENCE</scope>
</reference>